<accession>A0A1F4ZR10</accession>
<evidence type="ECO:0000313" key="1">
    <source>
        <dbReference type="EMBL" id="OGD08792.1"/>
    </source>
</evidence>
<sequence>MERRRPLNPNQVDRKYLARLLLKLELLYYSKSIYFFSKFRPKEGIDAFMQAIAFTSMETAINPLKANRDSRPTAAKSQFISTNMIFDPKDLRPKINLS</sequence>
<comment type="caution">
    <text evidence="1">The sequence shown here is derived from an EMBL/GenBank/DDBJ whole genome shotgun (WGS) entry which is preliminary data.</text>
</comment>
<reference evidence="1 2" key="1">
    <citation type="journal article" date="2016" name="Nat. Commun.">
        <title>Thousands of microbial genomes shed light on interconnected biogeochemical processes in an aquifer system.</title>
        <authorList>
            <person name="Anantharaman K."/>
            <person name="Brown C.T."/>
            <person name="Hug L.A."/>
            <person name="Sharon I."/>
            <person name="Castelle C.J."/>
            <person name="Probst A.J."/>
            <person name="Thomas B.C."/>
            <person name="Singh A."/>
            <person name="Wilkins M.J."/>
            <person name="Karaoz U."/>
            <person name="Brodie E.L."/>
            <person name="Williams K.H."/>
            <person name="Hubbard S.S."/>
            <person name="Banfield J.F."/>
        </authorList>
    </citation>
    <scope>NUCLEOTIDE SEQUENCE [LARGE SCALE GENOMIC DNA]</scope>
</reference>
<dbReference type="AlphaFoldDB" id="A0A1F4ZR10"/>
<gene>
    <name evidence="1" type="ORF">A2397_05210</name>
</gene>
<proteinExistence type="predicted"/>
<protein>
    <submittedName>
        <fullName evidence="1">Uncharacterized protein</fullName>
    </submittedName>
</protein>
<organism evidence="1 2">
    <name type="scientific">Candidatus Amesbacteria bacterium RIFOXYB1_FULL_44_23</name>
    <dbReference type="NCBI Taxonomy" id="1797263"/>
    <lineage>
        <taxon>Bacteria</taxon>
        <taxon>Candidatus Amesiibacteriota</taxon>
    </lineage>
</organism>
<name>A0A1F4ZR10_9BACT</name>
<dbReference type="EMBL" id="MEXR01000050">
    <property type="protein sequence ID" value="OGD08792.1"/>
    <property type="molecule type" value="Genomic_DNA"/>
</dbReference>
<evidence type="ECO:0000313" key="2">
    <source>
        <dbReference type="Proteomes" id="UP000176424"/>
    </source>
</evidence>
<dbReference type="Proteomes" id="UP000176424">
    <property type="component" value="Unassembled WGS sequence"/>
</dbReference>